<keyword evidence="4" id="KW-0949">S-adenosyl-L-methionine</keyword>
<evidence type="ECO:0000313" key="6">
    <source>
        <dbReference type="Proteomes" id="UP000566711"/>
    </source>
</evidence>
<gene>
    <name evidence="5" type="ORF">H3H36_06800</name>
</gene>
<dbReference type="GO" id="GO:0032259">
    <property type="term" value="P:methylation"/>
    <property type="evidence" value="ECO:0007669"/>
    <property type="project" value="UniProtKB-KW"/>
</dbReference>
<dbReference type="InterPro" id="IPR007213">
    <property type="entry name" value="Ppm1/Ppm2/Tcmp"/>
</dbReference>
<keyword evidence="2 4" id="KW-0489">Methyltransferase</keyword>
<evidence type="ECO:0000256" key="1">
    <source>
        <dbReference type="ARBA" id="ARBA00008138"/>
    </source>
</evidence>
<comment type="similarity">
    <text evidence="1 4">Belongs to the UPF0677 family.</text>
</comment>
<dbReference type="Gene3D" id="3.40.50.150">
    <property type="entry name" value="Vaccinia Virus protein VP39"/>
    <property type="match status" value="1"/>
</dbReference>
<dbReference type="SUPFAM" id="SSF53335">
    <property type="entry name" value="S-adenosyl-L-methionine-dependent methyltransferases"/>
    <property type="match status" value="1"/>
</dbReference>
<comment type="function">
    <text evidence="4">Exhibits S-adenosyl-L-methionine-dependent methyltransferase activity.</text>
</comment>
<evidence type="ECO:0000313" key="5">
    <source>
        <dbReference type="EMBL" id="MBA5605071.1"/>
    </source>
</evidence>
<accession>A0A7W2EFM3</accession>
<dbReference type="RefSeq" id="WP_182215562.1">
    <property type="nucleotide sequence ID" value="NZ_JACEZS010000004.1"/>
</dbReference>
<dbReference type="PANTHER" id="PTHR43619">
    <property type="entry name" value="S-ADENOSYL-L-METHIONINE-DEPENDENT METHYLTRANSFERASE YKTD-RELATED"/>
    <property type="match status" value="1"/>
</dbReference>
<dbReference type="Proteomes" id="UP000566711">
    <property type="component" value="Unassembled WGS sequence"/>
</dbReference>
<dbReference type="EMBL" id="JACEZS010000004">
    <property type="protein sequence ID" value="MBA5605071.1"/>
    <property type="molecule type" value="Genomic_DNA"/>
</dbReference>
<dbReference type="Pfam" id="PF04072">
    <property type="entry name" value="LCM"/>
    <property type="match status" value="1"/>
</dbReference>
<evidence type="ECO:0000256" key="3">
    <source>
        <dbReference type="ARBA" id="ARBA00022679"/>
    </source>
</evidence>
<sequence>MERILSSLASTESILRLGLPSRSALLVATLRAAHQLLDHPPVFADPLALPILGPELEAQLRAHLPRYAHGPARQLRGATAVRSRLAEEELAAAVACGVTQYVVLGAGLDTYAYRCHGAPLRVFEVDHPATQQWKRAQLRHAGIVAPDSLTFVPFDFERDTLDAALAAAGCRLDLPIFLSWLGVTLYLSDDAVFDTLRVVAGLPSGSAIVFDYGVVPELLDLFDRLGMAYFAGKFEAAGEPWKSLFAPAVLQSELRALGFGAVSDYAADALRTHYLGGRGDGWHLGGAMRLVVARTGTRAA</sequence>
<evidence type="ECO:0000256" key="2">
    <source>
        <dbReference type="ARBA" id="ARBA00022603"/>
    </source>
</evidence>
<dbReference type="NCBIfam" id="TIGR00027">
    <property type="entry name" value="mthyl_TIGR00027"/>
    <property type="match status" value="1"/>
</dbReference>
<keyword evidence="3 5" id="KW-0808">Transferase</keyword>
<dbReference type="AlphaFoldDB" id="A0A7W2EFM3"/>
<dbReference type="EC" id="2.1.1.-" evidence="4"/>
<dbReference type="InterPro" id="IPR029063">
    <property type="entry name" value="SAM-dependent_MTases_sf"/>
</dbReference>
<protein>
    <recommendedName>
        <fullName evidence="4">S-adenosyl-L-methionine-dependent methyltransferase</fullName>
        <ecNumber evidence="4">2.1.1.-</ecNumber>
    </recommendedName>
</protein>
<dbReference type="GO" id="GO:0008168">
    <property type="term" value="F:methyltransferase activity"/>
    <property type="evidence" value="ECO:0007669"/>
    <property type="project" value="UniProtKB-UniRule"/>
</dbReference>
<dbReference type="PANTHER" id="PTHR43619:SF2">
    <property type="entry name" value="S-ADENOSYL-L-METHIONINE-DEPENDENT METHYLTRANSFERASES SUPERFAMILY PROTEIN"/>
    <property type="match status" value="1"/>
</dbReference>
<organism evidence="5 6">
    <name type="scientific">Rugamonas fusca</name>
    <dbReference type="NCBI Taxonomy" id="2758568"/>
    <lineage>
        <taxon>Bacteria</taxon>
        <taxon>Pseudomonadati</taxon>
        <taxon>Pseudomonadota</taxon>
        <taxon>Betaproteobacteria</taxon>
        <taxon>Burkholderiales</taxon>
        <taxon>Oxalobacteraceae</taxon>
        <taxon>Telluria group</taxon>
        <taxon>Rugamonas</taxon>
    </lineage>
</organism>
<evidence type="ECO:0000256" key="4">
    <source>
        <dbReference type="RuleBase" id="RU362030"/>
    </source>
</evidence>
<comment type="caution">
    <text evidence="5">The sequence shown here is derived from an EMBL/GenBank/DDBJ whole genome shotgun (WGS) entry which is preliminary data.</text>
</comment>
<reference evidence="5 6" key="1">
    <citation type="submission" date="2020-07" db="EMBL/GenBank/DDBJ databases">
        <title>Novel species isolated from subtropical streams in China.</title>
        <authorList>
            <person name="Lu H."/>
        </authorList>
    </citation>
    <scope>NUCLEOTIDE SEQUENCE [LARGE SCALE GENOMIC DNA]</scope>
    <source>
        <strain evidence="5 6">FT3S</strain>
    </source>
</reference>
<dbReference type="InterPro" id="IPR011610">
    <property type="entry name" value="SAM_mthyl_Trfase_ML2640-like"/>
</dbReference>
<name>A0A7W2EFM3_9BURK</name>
<keyword evidence="6" id="KW-1185">Reference proteome</keyword>
<proteinExistence type="inferred from homology"/>